<comment type="caution">
    <text evidence="2">The sequence shown here is derived from an EMBL/GenBank/DDBJ whole genome shotgun (WGS) entry which is preliminary data.</text>
</comment>
<feature type="chain" id="PRO_5045100312" description="Lipoprotein" evidence="1">
    <location>
        <begin position="26"/>
        <end position="183"/>
    </location>
</feature>
<reference evidence="2 3" key="1">
    <citation type="submission" date="2024-05" db="EMBL/GenBank/DDBJ databases">
        <authorList>
            <person name="Jiang F."/>
        </authorList>
    </citation>
    <scope>NUCLEOTIDE SEQUENCE [LARGE SCALE GENOMIC DNA]</scope>
    <source>
        <strain evidence="2 3">LZ166</strain>
    </source>
</reference>
<evidence type="ECO:0000256" key="1">
    <source>
        <dbReference type="SAM" id="SignalP"/>
    </source>
</evidence>
<feature type="signal peptide" evidence="1">
    <location>
        <begin position="1"/>
        <end position="25"/>
    </location>
</feature>
<proteinExistence type="predicted"/>
<evidence type="ECO:0008006" key="4">
    <source>
        <dbReference type="Google" id="ProtNLM"/>
    </source>
</evidence>
<keyword evidence="1" id="KW-0732">Signal</keyword>
<dbReference type="PROSITE" id="PS51257">
    <property type="entry name" value="PROKAR_LIPOPROTEIN"/>
    <property type="match status" value="1"/>
</dbReference>
<gene>
    <name evidence="2" type="ORF">ABGN05_15250</name>
</gene>
<evidence type="ECO:0000313" key="3">
    <source>
        <dbReference type="Proteomes" id="UP001556692"/>
    </source>
</evidence>
<keyword evidence="3" id="KW-1185">Reference proteome</keyword>
<protein>
    <recommendedName>
        <fullName evidence="4">Lipoprotein</fullName>
    </recommendedName>
</protein>
<dbReference type="EMBL" id="JBDPGJ010000003">
    <property type="protein sequence ID" value="MEX0407020.1"/>
    <property type="molecule type" value="Genomic_DNA"/>
</dbReference>
<evidence type="ECO:0000313" key="2">
    <source>
        <dbReference type="EMBL" id="MEX0407020.1"/>
    </source>
</evidence>
<name>A0ABV3SL23_9HYPH</name>
<dbReference type="Proteomes" id="UP001556692">
    <property type="component" value="Unassembled WGS sequence"/>
</dbReference>
<sequence>MTIKAARILAPLALTLMVVTGCSQESEEAAPSAPSTFEGDFVINAANVPDGTMNVPEGFTVSEVGDALRLAGSVEKPRPGRKTDGVSFLIPEEFEKQASGKSVTVTVFGSSEDGKEIKVSYSTNGVGNSRWRGLPVGNEVTGPSFTYDVPPAESYDGDYIGILPDPEGTGQTFDLHAIVIDLD</sequence>
<accession>A0ABV3SL23</accession>
<organism evidence="2 3">
    <name type="scientific">Aquibium pacificus</name>
    <dbReference type="NCBI Taxonomy" id="3153579"/>
    <lineage>
        <taxon>Bacteria</taxon>
        <taxon>Pseudomonadati</taxon>
        <taxon>Pseudomonadota</taxon>
        <taxon>Alphaproteobacteria</taxon>
        <taxon>Hyphomicrobiales</taxon>
        <taxon>Phyllobacteriaceae</taxon>
        <taxon>Aquibium</taxon>
    </lineage>
</organism>
<dbReference type="RefSeq" id="WP_367954894.1">
    <property type="nucleotide sequence ID" value="NZ_JBDPGJ010000003.1"/>
</dbReference>